<keyword evidence="1" id="KW-0479">Metal-binding</keyword>
<feature type="domain" description="FLYWCH-type" evidence="4">
    <location>
        <begin position="2"/>
        <end position="61"/>
    </location>
</feature>
<dbReference type="EMBL" id="KQ460650">
    <property type="protein sequence ID" value="KPJ13109.1"/>
    <property type="molecule type" value="Genomic_DNA"/>
</dbReference>
<keyword evidence="2" id="KW-0863">Zinc-finger</keyword>
<dbReference type="AlphaFoldDB" id="A0A0N1IH21"/>
<evidence type="ECO:0000256" key="3">
    <source>
        <dbReference type="ARBA" id="ARBA00022833"/>
    </source>
</evidence>
<reference evidence="5 6" key="1">
    <citation type="journal article" date="2015" name="Nat. Commun.">
        <title>Outbred genome sequencing and CRISPR/Cas9 gene editing in butterflies.</title>
        <authorList>
            <person name="Li X."/>
            <person name="Fan D."/>
            <person name="Zhang W."/>
            <person name="Liu G."/>
            <person name="Zhang L."/>
            <person name="Zhao L."/>
            <person name="Fang X."/>
            <person name="Chen L."/>
            <person name="Dong Y."/>
            <person name="Chen Y."/>
            <person name="Ding Y."/>
            <person name="Zhao R."/>
            <person name="Feng M."/>
            <person name="Zhu Y."/>
            <person name="Feng Y."/>
            <person name="Jiang X."/>
            <person name="Zhu D."/>
            <person name="Xiang H."/>
            <person name="Feng X."/>
            <person name="Li S."/>
            <person name="Wang J."/>
            <person name="Zhang G."/>
            <person name="Kronforst M.R."/>
            <person name="Wang W."/>
        </authorList>
    </citation>
    <scope>NUCLEOTIDE SEQUENCE [LARGE SCALE GENOMIC DNA]</scope>
    <source>
        <strain evidence="5">Ya'a_city_454_Pm</strain>
        <tissue evidence="5">Whole body</tissue>
    </source>
</reference>
<organism evidence="5 6">
    <name type="scientific">Papilio machaon</name>
    <name type="common">Old World swallowtail butterfly</name>
    <dbReference type="NCBI Taxonomy" id="76193"/>
    <lineage>
        <taxon>Eukaryota</taxon>
        <taxon>Metazoa</taxon>
        <taxon>Ecdysozoa</taxon>
        <taxon>Arthropoda</taxon>
        <taxon>Hexapoda</taxon>
        <taxon>Insecta</taxon>
        <taxon>Pterygota</taxon>
        <taxon>Neoptera</taxon>
        <taxon>Endopterygota</taxon>
        <taxon>Lepidoptera</taxon>
        <taxon>Glossata</taxon>
        <taxon>Ditrysia</taxon>
        <taxon>Papilionoidea</taxon>
        <taxon>Papilionidae</taxon>
        <taxon>Papilioninae</taxon>
        <taxon>Papilio</taxon>
    </lineage>
</organism>
<gene>
    <name evidence="5" type="ORF">RR48_05218</name>
</gene>
<protein>
    <recommendedName>
        <fullName evidence="4">FLYWCH-type domain-containing protein</fullName>
    </recommendedName>
</protein>
<evidence type="ECO:0000256" key="2">
    <source>
        <dbReference type="ARBA" id="ARBA00022771"/>
    </source>
</evidence>
<dbReference type="InParanoid" id="A0A0N1IH21"/>
<evidence type="ECO:0000256" key="1">
    <source>
        <dbReference type="ARBA" id="ARBA00022723"/>
    </source>
</evidence>
<evidence type="ECO:0000313" key="5">
    <source>
        <dbReference type="EMBL" id="KPJ13109.1"/>
    </source>
</evidence>
<dbReference type="Pfam" id="PF04500">
    <property type="entry name" value="FLYWCH"/>
    <property type="match status" value="1"/>
</dbReference>
<evidence type="ECO:0000313" key="6">
    <source>
        <dbReference type="Proteomes" id="UP000053240"/>
    </source>
</evidence>
<accession>A0A0N1IH21</accession>
<dbReference type="Proteomes" id="UP000053240">
    <property type="component" value="Unassembled WGS sequence"/>
</dbReference>
<keyword evidence="6" id="KW-1185">Reference proteome</keyword>
<sequence>MVKGRHGKYLLMFNGYTYYQHKTLRDGYRWSCTQMGSRSCRAFLHVTKEKLVIRAHTDHTHPPSTYSFESIKPRDHDERKNCTKRKLDVSFKIENIQGHHLKARSNAHRWSCTAYGSKWKCKAHLIITDKLEVLKANLIHSHPPRNKKSFHKPIFTMRKGEMDKDGNAPVPVIGDMHTVASLHDYFMAHSKLIKKINGKEVYLLNGYTYYMQKYLRRCAAYRWVCTTCNAYIHLDDELNILQMPSKEHEHIPKRDLIALANGRKLIMFNKYTYYNIGLLKGSFRWNCTVKSCQSYLMVSSNLDIEKAVEKHNHVPPKYKVMVKKSADTNCLSKAKSA</sequence>
<keyword evidence="3" id="KW-0862">Zinc</keyword>
<dbReference type="Gene3D" id="2.20.25.240">
    <property type="match status" value="3"/>
</dbReference>
<dbReference type="InterPro" id="IPR007588">
    <property type="entry name" value="Znf_FLYWCH"/>
</dbReference>
<name>A0A0N1IH21_PAPMA</name>
<evidence type="ECO:0000259" key="4">
    <source>
        <dbReference type="Pfam" id="PF04500"/>
    </source>
</evidence>
<proteinExistence type="predicted"/>
<dbReference type="GO" id="GO:0008270">
    <property type="term" value="F:zinc ion binding"/>
    <property type="evidence" value="ECO:0007669"/>
    <property type="project" value="UniProtKB-KW"/>
</dbReference>